<evidence type="ECO:0000256" key="7">
    <source>
        <dbReference type="SAM" id="Phobius"/>
    </source>
</evidence>
<dbReference type="Gramene" id="ESW32125">
    <property type="protein sequence ID" value="ESW32125"/>
    <property type="gene ID" value="PHAVU_002G295200g"/>
</dbReference>
<keyword evidence="4" id="KW-0560">Oxidoreductase</keyword>
<evidence type="ECO:0000313" key="10">
    <source>
        <dbReference type="Proteomes" id="UP000000226"/>
    </source>
</evidence>
<evidence type="ECO:0000259" key="8">
    <source>
        <dbReference type="SMART" id="SM01350"/>
    </source>
</evidence>
<comment type="pathway">
    <text evidence="1">Carbohydrate degradation; pentose phosphate pathway; D-ribulose 5-phosphate from D-glucose 6-phosphate (oxidative stage): step 3/3.</text>
</comment>
<dbReference type="EMBL" id="CM002289">
    <property type="protein sequence ID" value="ESW32125.1"/>
    <property type="molecule type" value="Genomic_DNA"/>
</dbReference>
<dbReference type="GO" id="GO:0019521">
    <property type="term" value="P:D-gluconate metabolic process"/>
    <property type="evidence" value="ECO:0007669"/>
    <property type="project" value="UniProtKB-KW"/>
</dbReference>
<evidence type="ECO:0000256" key="3">
    <source>
        <dbReference type="ARBA" id="ARBA00013011"/>
    </source>
</evidence>
<dbReference type="Gene3D" id="3.40.50.720">
    <property type="entry name" value="NAD(P)-binding Rossmann-like Domain"/>
    <property type="match status" value="1"/>
</dbReference>
<keyword evidence="10" id="KW-1185">Reference proteome</keyword>
<dbReference type="InterPro" id="IPR006115">
    <property type="entry name" value="6PGDH_NADP-bd"/>
</dbReference>
<dbReference type="InterPro" id="IPR006183">
    <property type="entry name" value="Pgluconate_DH"/>
</dbReference>
<feature type="transmembrane region" description="Helical" evidence="7">
    <location>
        <begin position="277"/>
        <end position="298"/>
    </location>
</feature>
<evidence type="ECO:0000256" key="2">
    <source>
        <dbReference type="ARBA" id="ARBA00008419"/>
    </source>
</evidence>
<evidence type="ECO:0000256" key="1">
    <source>
        <dbReference type="ARBA" id="ARBA00004874"/>
    </source>
</evidence>
<dbReference type="AlphaFoldDB" id="V7CS80"/>
<dbReference type="GO" id="GO:0050661">
    <property type="term" value="F:NADP binding"/>
    <property type="evidence" value="ECO:0007669"/>
    <property type="project" value="InterPro"/>
</dbReference>
<keyword evidence="7" id="KW-1133">Transmembrane helix</keyword>
<proteinExistence type="inferred from homology"/>
<evidence type="ECO:0000313" key="9">
    <source>
        <dbReference type="EMBL" id="ESW32125.1"/>
    </source>
</evidence>
<dbReference type="InterPro" id="IPR008927">
    <property type="entry name" value="6-PGluconate_DH-like_C_sf"/>
</dbReference>
<protein>
    <recommendedName>
        <fullName evidence="3">phosphogluconate dehydrogenase (NADP(+)-dependent, decarboxylating)</fullName>
        <ecNumber evidence="3">1.1.1.44</ecNumber>
    </recommendedName>
</protein>
<dbReference type="PRINTS" id="PR00076">
    <property type="entry name" value="6PGDHDRGNASE"/>
</dbReference>
<dbReference type="UniPathway" id="UPA00115">
    <property type="reaction ID" value="UER00410"/>
</dbReference>
<dbReference type="eggNOG" id="KOG2653">
    <property type="taxonomic scope" value="Eukaryota"/>
</dbReference>
<dbReference type="SUPFAM" id="SSF48179">
    <property type="entry name" value="6-phosphogluconate dehydrogenase C-terminal domain-like"/>
    <property type="match status" value="1"/>
</dbReference>
<dbReference type="GO" id="GO:0006098">
    <property type="term" value="P:pentose-phosphate shunt"/>
    <property type="evidence" value="ECO:0007669"/>
    <property type="project" value="UniProtKB-UniPathway"/>
</dbReference>
<dbReference type="InterPro" id="IPR013328">
    <property type="entry name" value="6PGD_dom2"/>
</dbReference>
<evidence type="ECO:0000256" key="4">
    <source>
        <dbReference type="ARBA" id="ARBA00023002"/>
    </source>
</evidence>
<keyword evidence="7" id="KW-0472">Membrane</keyword>
<sequence length="308" mass="33520">MERLCVKNTLDARLDVVLRKKLPENRTLSKVDETIDRARNPSEFILSLQRPRSVIILVKAGTPVDQTIAALSNLEPGDCIIDGGNEWYENTERRISQAAEKGLLYLGMGISGGENGARYGPSLMPGGSKTAYDNVHDILHKIAAQVDDGPQWIRIQRYATHLGCLQRVEAYRYEGDGKMDGKMDGAAGGGSVNSSPDDCGVVGLQVLERVKGGEGECCDGVEEGELARIWKGGCITSPVFLDRIKKAYQINPNLTSLIDDPEFTREMKQRQAAWRRVLGLAVSAGISTPGMAASLAYFDTVRSYSAAV</sequence>
<dbReference type="InterPro" id="IPR036291">
    <property type="entry name" value="NAD(P)-bd_dom_sf"/>
</dbReference>
<organism evidence="9 10">
    <name type="scientific">Phaseolus vulgaris</name>
    <name type="common">Kidney bean</name>
    <name type="synonym">French bean</name>
    <dbReference type="NCBI Taxonomy" id="3885"/>
    <lineage>
        <taxon>Eukaryota</taxon>
        <taxon>Viridiplantae</taxon>
        <taxon>Streptophyta</taxon>
        <taxon>Embryophyta</taxon>
        <taxon>Tracheophyta</taxon>
        <taxon>Spermatophyta</taxon>
        <taxon>Magnoliopsida</taxon>
        <taxon>eudicotyledons</taxon>
        <taxon>Gunneridae</taxon>
        <taxon>Pentapetalae</taxon>
        <taxon>rosids</taxon>
        <taxon>fabids</taxon>
        <taxon>Fabales</taxon>
        <taxon>Fabaceae</taxon>
        <taxon>Papilionoideae</taxon>
        <taxon>50 kb inversion clade</taxon>
        <taxon>NPAAA clade</taxon>
        <taxon>indigoferoid/millettioid clade</taxon>
        <taxon>Phaseoleae</taxon>
        <taxon>Phaseolus</taxon>
    </lineage>
</organism>
<reference evidence="10" key="1">
    <citation type="journal article" date="2014" name="Nat. Genet.">
        <title>A reference genome for common bean and genome-wide analysis of dual domestications.</title>
        <authorList>
            <person name="Schmutz J."/>
            <person name="McClean P.E."/>
            <person name="Mamidi S."/>
            <person name="Wu G.A."/>
            <person name="Cannon S.B."/>
            <person name="Grimwood J."/>
            <person name="Jenkins J."/>
            <person name="Shu S."/>
            <person name="Song Q."/>
            <person name="Chavarro C."/>
            <person name="Torres-Torres M."/>
            <person name="Geffroy V."/>
            <person name="Moghaddam S.M."/>
            <person name="Gao D."/>
            <person name="Abernathy B."/>
            <person name="Barry K."/>
            <person name="Blair M."/>
            <person name="Brick M.A."/>
            <person name="Chovatia M."/>
            <person name="Gepts P."/>
            <person name="Goodstein D.M."/>
            <person name="Gonzales M."/>
            <person name="Hellsten U."/>
            <person name="Hyten D.L."/>
            <person name="Jia G."/>
            <person name="Kelly J.D."/>
            <person name="Kudrna D."/>
            <person name="Lee R."/>
            <person name="Richard M.M."/>
            <person name="Miklas P.N."/>
            <person name="Osorno J.M."/>
            <person name="Rodrigues J."/>
            <person name="Thareau V."/>
            <person name="Urrea C.A."/>
            <person name="Wang M."/>
            <person name="Yu Y."/>
            <person name="Zhang M."/>
            <person name="Wing R.A."/>
            <person name="Cregan P.B."/>
            <person name="Rokhsar D.S."/>
            <person name="Jackson S.A."/>
        </authorList>
    </citation>
    <scope>NUCLEOTIDE SEQUENCE [LARGE SCALE GENOMIC DNA]</scope>
    <source>
        <strain evidence="10">cv. G19833</strain>
    </source>
</reference>
<name>V7CS80_PHAVU</name>
<dbReference type="Gene3D" id="1.10.1040.10">
    <property type="entry name" value="N-(1-d-carboxylethyl)-l-norvaline Dehydrogenase, domain 2"/>
    <property type="match status" value="1"/>
</dbReference>
<gene>
    <name evidence="9" type="ORF">PHAVU_002G295200g</name>
</gene>
<dbReference type="GO" id="GO:0004616">
    <property type="term" value="F:phosphogluconate dehydrogenase (decarboxylating) activity"/>
    <property type="evidence" value="ECO:0007669"/>
    <property type="project" value="UniProtKB-EC"/>
</dbReference>
<dbReference type="SUPFAM" id="SSF51735">
    <property type="entry name" value="NAD(P)-binding Rossmann-fold domains"/>
    <property type="match status" value="1"/>
</dbReference>
<evidence type="ECO:0000256" key="6">
    <source>
        <dbReference type="ARBA" id="ARBA00023126"/>
    </source>
</evidence>
<dbReference type="OrthoDB" id="434986at2759"/>
<dbReference type="Proteomes" id="UP000000226">
    <property type="component" value="Chromosome 2"/>
</dbReference>
<dbReference type="Pfam" id="PF03446">
    <property type="entry name" value="NAD_binding_2"/>
    <property type="match status" value="1"/>
</dbReference>
<dbReference type="STRING" id="3885.V7CS80"/>
<evidence type="ECO:0000256" key="5">
    <source>
        <dbReference type="ARBA" id="ARBA00023064"/>
    </source>
</evidence>
<keyword evidence="7" id="KW-0812">Transmembrane</keyword>
<keyword evidence="5" id="KW-0311">Gluconate utilization</keyword>
<keyword evidence="6" id="KW-0570">Pentose shunt</keyword>
<dbReference type="InterPro" id="IPR006114">
    <property type="entry name" value="6PGDH_C"/>
</dbReference>
<comment type="similarity">
    <text evidence="2">Belongs to the 6-phosphogluconate dehydrogenase family.</text>
</comment>
<dbReference type="EC" id="1.1.1.44" evidence="3"/>
<feature type="domain" description="6-phosphogluconate dehydrogenase C-terminal" evidence="8">
    <location>
        <begin position="122"/>
        <end position="307"/>
    </location>
</feature>
<accession>V7CS80</accession>
<dbReference type="PANTHER" id="PTHR11811">
    <property type="entry name" value="6-PHOSPHOGLUCONATE DEHYDROGENASE"/>
    <property type="match status" value="1"/>
</dbReference>
<dbReference type="SMART" id="SM01350">
    <property type="entry name" value="6PGD"/>
    <property type="match status" value="1"/>
</dbReference>
<dbReference type="Pfam" id="PF00393">
    <property type="entry name" value="6PGD"/>
    <property type="match status" value="1"/>
</dbReference>